<reference evidence="1" key="1">
    <citation type="journal article" date="2011" name="Plant Physiol.">
        <title>Comprehensive sequence analysis of 24,783 barley full-length cDNAs derived from 12 clone libraries.</title>
        <authorList>
            <person name="Matsumoto T."/>
            <person name="Tanaka T."/>
            <person name="Sakai H."/>
            <person name="Amano N."/>
            <person name="Kanamori H."/>
            <person name="Kurita K."/>
            <person name="Kikuta A."/>
            <person name="Kamiya K."/>
            <person name="Yamamoto M."/>
            <person name="Ikawa H."/>
            <person name="Fujii N."/>
            <person name="Hori K."/>
            <person name="Itoh T."/>
            <person name="Sato K."/>
        </authorList>
    </citation>
    <scope>NUCLEOTIDE SEQUENCE</scope>
    <source>
        <tissue evidence="1">Shoot and root</tissue>
    </source>
</reference>
<dbReference type="AlphaFoldDB" id="F2DS43"/>
<accession>F2DS43</accession>
<organism evidence="1">
    <name type="scientific">Hordeum vulgare subsp. vulgare</name>
    <name type="common">Domesticated barley</name>
    <dbReference type="NCBI Taxonomy" id="112509"/>
    <lineage>
        <taxon>Eukaryota</taxon>
        <taxon>Viridiplantae</taxon>
        <taxon>Streptophyta</taxon>
        <taxon>Embryophyta</taxon>
        <taxon>Tracheophyta</taxon>
        <taxon>Spermatophyta</taxon>
        <taxon>Magnoliopsida</taxon>
        <taxon>Liliopsida</taxon>
        <taxon>Poales</taxon>
        <taxon>Poaceae</taxon>
        <taxon>BOP clade</taxon>
        <taxon>Pooideae</taxon>
        <taxon>Triticodae</taxon>
        <taxon>Triticeae</taxon>
        <taxon>Hordeinae</taxon>
        <taxon>Hordeum</taxon>
    </lineage>
</organism>
<protein>
    <submittedName>
        <fullName evidence="1">Predicted protein</fullName>
    </submittedName>
</protein>
<name>F2DS43_HORVV</name>
<sequence length="73" mass="8475">MKRQHHLLVRLVAKRVPQLLKSLLWISFNHMARVVKVLGQELNVFKNHMTHLPLKNLLRCLRRGNTPGTLSCA</sequence>
<evidence type="ECO:0000313" key="1">
    <source>
        <dbReference type="EMBL" id="BAJ97914.1"/>
    </source>
</evidence>
<proteinExistence type="evidence at transcript level"/>
<dbReference type="EMBL" id="AK366711">
    <property type="protein sequence ID" value="BAJ97914.1"/>
    <property type="molecule type" value="mRNA"/>
</dbReference>